<dbReference type="Gene3D" id="2.60.200.60">
    <property type="match status" value="1"/>
</dbReference>
<evidence type="ECO:0000313" key="1">
    <source>
        <dbReference type="EMBL" id="CAB5221239.1"/>
    </source>
</evidence>
<organism evidence="1">
    <name type="scientific">uncultured Caudovirales phage</name>
    <dbReference type="NCBI Taxonomy" id="2100421"/>
    <lineage>
        <taxon>Viruses</taxon>
        <taxon>Duplodnaviria</taxon>
        <taxon>Heunggongvirae</taxon>
        <taxon>Uroviricota</taxon>
        <taxon>Caudoviricetes</taxon>
        <taxon>Peduoviridae</taxon>
        <taxon>Maltschvirus</taxon>
        <taxon>Maltschvirus maltsch</taxon>
    </lineage>
</organism>
<dbReference type="CDD" id="cd14744">
    <property type="entry name" value="PAAR_CT_2"/>
    <property type="match status" value="1"/>
</dbReference>
<sequence>MSQEPIARLGDTSDHGGYIISAGLTTYTNGIRTARVGDMHFCPIKGHGVTPIVSGSDTVVTEGSPTACRYSQAGCGATMINCSPNAYVPFSGGAPSNQYWFTLDDPVIGLLDNDTPPHRLWR</sequence>
<gene>
    <name evidence="1" type="ORF">UFOVP245_105</name>
</gene>
<reference evidence="1" key="1">
    <citation type="submission" date="2020-05" db="EMBL/GenBank/DDBJ databases">
        <authorList>
            <person name="Chiriac C."/>
            <person name="Salcher M."/>
            <person name="Ghai R."/>
            <person name="Kavagutti S V."/>
        </authorList>
    </citation>
    <scope>NUCLEOTIDE SEQUENCE</scope>
</reference>
<dbReference type="EMBL" id="LR798287">
    <property type="protein sequence ID" value="CAB5221239.1"/>
    <property type="molecule type" value="Genomic_DNA"/>
</dbReference>
<proteinExistence type="predicted"/>
<name>A0A6J7WT27_9CAUD</name>
<accession>A0A6J7WT27</accession>
<dbReference type="InterPro" id="IPR008727">
    <property type="entry name" value="PAAR_motif"/>
</dbReference>
<protein>
    <submittedName>
        <fullName evidence="1">COG4104 Uncharacterized conserved protein</fullName>
    </submittedName>
</protein>
<dbReference type="Pfam" id="PF05488">
    <property type="entry name" value="PAAR_motif"/>
    <property type="match status" value="1"/>
</dbReference>